<evidence type="ECO:0000313" key="5">
    <source>
        <dbReference type="EMBL" id="ANJ03341.1"/>
    </source>
</evidence>
<dbReference type="Pfam" id="PF03128">
    <property type="entry name" value="CXCXC"/>
    <property type="match status" value="2"/>
</dbReference>
<dbReference type="SUPFAM" id="SSF57501">
    <property type="entry name" value="Cystine-knot cytokines"/>
    <property type="match status" value="1"/>
</dbReference>
<feature type="chain" id="PRO_5008248246" evidence="4">
    <location>
        <begin position="24"/>
        <end position="194"/>
    </location>
</feature>
<dbReference type="AlphaFoldDB" id="A0A191UPA3"/>
<evidence type="ECO:0000256" key="1">
    <source>
        <dbReference type="ARBA" id="ARBA00004613"/>
    </source>
</evidence>
<sequence length="194" mass="22301" precursor="true">MLARTLLPLLLVLVAKENSMVEARGCLSIRERRAIQNMYLDYKCMEPGEKLIHLNVNGDYVSFVPTVAKVKRCSMMYCISGNMRCLATGKRKKTVKVEAYSMTQGKQCLELEVEEDVACKCQKCQAHTCPNDNMDFNRSTCKCECTQQFIDQCRAKVNQGTHMYDKENCRCMCNEPKVDCGRRMWNPNTCRCMD</sequence>
<evidence type="ECO:0000256" key="2">
    <source>
        <dbReference type="ARBA" id="ARBA00022525"/>
    </source>
</evidence>
<feature type="signal peptide" evidence="4">
    <location>
        <begin position="1"/>
        <end position="23"/>
    </location>
</feature>
<keyword evidence="3 4" id="KW-0732">Signal</keyword>
<dbReference type="EMBL" id="KU886195">
    <property type="protein sequence ID" value="ANJ03341.1"/>
    <property type="molecule type" value="mRNA"/>
</dbReference>
<name>A0A191UPA3_PENVA</name>
<dbReference type="InterPro" id="IPR029034">
    <property type="entry name" value="Cystine-knot_cytokine"/>
</dbReference>
<dbReference type="GO" id="GO:0005576">
    <property type="term" value="C:extracellular region"/>
    <property type="evidence" value="ECO:0007669"/>
    <property type="project" value="UniProtKB-SubCell"/>
</dbReference>
<comment type="subcellular location">
    <subcellularLocation>
        <location evidence="1">Secreted</location>
    </subcellularLocation>
</comment>
<organism evidence="5">
    <name type="scientific">Penaeus vannamei</name>
    <name type="common">Whiteleg shrimp</name>
    <name type="synonym">Litopenaeus vannamei</name>
    <dbReference type="NCBI Taxonomy" id="6689"/>
    <lineage>
        <taxon>Eukaryota</taxon>
        <taxon>Metazoa</taxon>
        <taxon>Ecdysozoa</taxon>
        <taxon>Arthropoda</taxon>
        <taxon>Crustacea</taxon>
        <taxon>Multicrustacea</taxon>
        <taxon>Malacostraca</taxon>
        <taxon>Eumalacostraca</taxon>
        <taxon>Eucarida</taxon>
        <taxon>Decapoda</taxon>
        <taxon>Dendrobranchiata</taxon>
        <taxon>Penaeoidea</taxon>
        <taxon>Penaeidae</taxon>
        <taxon>Penaeus</taxon>
    </lineage>
</organism>
<dbReference type="InterPro" id="IPR004153">
    <property type="entry name" value="CXCXC_repeat"/>
</dbReference>
<evidence type="ECO:0000256" key="3">
    <source>
        <dbReference type="ARBA" id="ARBA00022729"/>
    </source>
</evidence>
<evidence type="ECO:0000256" key="4">
    <source>
        <dbReference type="SAM" id="SignalP"/>
    </source>
</evidence>
<protein>
    <submittedName>
        <fullName evidence="5">Vascular endothelial growth factor 3</fullName>
    </submittedName>
</protein>
<keyword evidence="2" id="KW-0964">Secreted</keyword>
<dbReference type="Gene3D" id="2.10.90.10">
    <property type="entry name" value="Cystine-knot cytokines"/>
    <property type="match status" value="1"/>
</dbReference>
<gene>
    <name evidence="5" type="primary">VEGF3</name>
</gene>
<proteinExistence type="evidence at transcript level"/>
<reference evidence="5" key="1">
    <citation type="journal article" date="2016" name="Dev. Comp. Immunol.">
        <title>Identification and function analysis of a novel vascular endothelial growth factor, LvVEGF3, in the Pacific whiteleg shrimp Litopenaeus vannamei.</title>
        <authorList>
            <person name="Wang Z."/>
            <person name="Li S."/>
            <person name="Li F."/>
            <person name="Xie S."/>
            <person name="Xiang J."/>
        </authorList>
    </citation>
    <scope>NUCLEOTIDE SEQUENCE</scope>
</reference>
<accession>A0A191UPA3</accession>
<dbReference type="OrthoDB" id="6354455at2759"/>